<keyword evidence="2" id="KW-0614">Plasmid</keyword>
<feature type="region of interest" description="Disordered" evidence="1">
    <location>
        <begin position="23"/>
        <end position="43"/>
    </location>
</feature>
<proteinExistence type="predicted"/>
<dbReference type="EMBL" id="CP019938">
    <property type="protein sequence ID" value="ARO15909.1"/>
    <property type="molecule type" value="Genomic_DNA"/>
</dbReference>
<evidence type="ECO:0000313" key="3">
    <source>
        <dbReference type="Proteomes" id="UP000242447"/>
    </source>
</evidence>
<sequence length="43" mass="4833">MRIQCRLFSPIVCFEMECGHGSGCSLEGPPPRREARYSVSIMT</sequence>
<dbReference type="AlphaFoldDB" id="A0A1W6P3A8"/>
<name>A0A1W6P3A8_9RHOB</name>
<geneLocation type="plasmid" evidence="2">
    <name>unnamed1</name>
</geneLocation>
<dbReference type="Proteomes" id="UP000242447">
    <property type="component" value="Plasmid unnamed1"/>
</dbReference>
<reference evidence="2 3" key="1">
    <citation type="submission" date="2017-02" db="EMBL/GenBank/DDBJ databases">
        <title>Ketogulonicigenium robustum SPU B003 Genome sequencing and assembly.</title>
        <authorList>
            <person name="Li Y."/>
            <person name="Liu L."/>
            <person name="Wang C."/>
            <person name="Zhang M."/>
            <person name="Zhang T."/>
            <person name="Zhang Y."/>
        </authorList>
    </citation>
    <scope>NUCLEOTIDE SEQUENCE [LARGE SCALE GENOMIC DNA]</scope>
    <source>
        <strain evidence="2 3">SPU_B003</strain>
        <plasmid evidence="2 3">unnamed1</plasmid>
    </source>
</reference>
<accession>A0A1W6P3A8</accession>
<organism evidence="2 3">
    <name type="scientific">Ketogulonicigenium robustum</name>
    <dbReference type="NCBI Taxonomy" id="92947"/>
    <lineage>
        <taxon>Bacteria</taxon>
        <taxon>Pseudomonadati</taxon>
        <taxon>Pseudomonadota</taxon>
        <taxon>Alphaproteobacteria</taxon>
        <taxon>Rhodobacterales</taxon>
        <taxon>Roseobacteraceae</taxon>
        <taxon>Ketogulonicigenium</taxon>
    </lineage>
</organism>
<evidence type="ECO:0000256" key="1">
    <source>
        <dbReference type="SAM" id="MobiDB-lite"/>
    </source>
</evidence>
<protein>
    <submittedName>
        <fullName evidence="2">Uncharacterized protein</fullName>
    </submittedName>
</protein>
<dbReference type="KEGG" id="kro:BVG79_p1000107"/>
<evidence type="ECO:0000313" key="2">
    <source>
        <dbReference type="EMBL" id="ARO15909.1"/>
    </source>
</evidence>
<keyword evidence="3" id="KW-1185">Reference proteome</keyword>
<gene>
    <name evidence="2" type="ORF">BVG79_p1000107</name>
</gene>